<sequence length="193" mass="20462">MAIPARHLPARLTDFLRCRSGIGAVEFALIAPFLFALYLGGTEVSMAVTINRKVEHTASTINDLVTQAQSLGAGDLQGIYQISASLMAPYSASGLKIRVTSVFIDSNGVSKVDWSCPTTGMAKLAAGAGFTLPTQFAALRNRYILVSETRFPYSPLTTYGMIGEIEMGGTSYLDPRIGSNVASPSGGCETIEL</sequence>
<dbReference type="Proteomes" id="UP000613160">
    <property type="component" value="Unassembled WGS sequence"/>
</dbReference>
<accession>A0A916XT16</accession>
<organism evidence="3 4">
    <name type="scientific">Aureimonas glaciei</name>
    <dbReference type="NCBI Taxonomy" id="1776957"/>
    <lineage>
        <taxon>Bacteria</taxon>
        <taxon>Pseudomonadati</taxon>
        <taxon>Pseudomonadota</taxon>
        <taxon>Alphaproteobacteria</taxon>
        <taxon>Hyphomicrobiales</taxon>
        <taxon>Aurantimonadaceae</taxon>
        <taxon>Aureimonas</taxon>
    </lineage>
</organism>
<keyword evidence="1" id="KW-1133">Transmembrane helix</keyword>
<reference evidence="3" key="2">
    <citation type="submission" date="2020-09" db="EMBL/GenBank/DDBJ databases">
        <authorList>
            <person name="Sun Q."/>
            <person name="Zhou Y."/>
        </authorList>
    </citation>
    <scope>NUCLEOTIDE SEQUENCE</scope>
    <source>
        <strain evidence="3">CGMCC 1.15493</strain>
    </source>
</reference>
<evidence type="ECO:0000313" key="3">
    <source>
        <dbReference type="EMBL" id="GGD05341.1"/>
    </source>
</evidence>
<feature type="transmembrane region" description="Helical" evidence="1">
    <location>
        <begin position="21"/>
        <end position="41"/>
    </location>
</feature>
<dbReference type="InterPro" id="IPR012495">
    <property type="entry name" value="TadE-like_dom"/>
</dbReference>
<keyword evidence="1" id="KW-0812">Transmembrane</keyword>
<protein>
    <submittedName>
        <fullName evidence="3">Pilus assembly protein</fullName>
    </submittedName>
</protein>
<proteinExistence type="predicted"/>
<name>A0A916XT16_9HYPH</name>
<dbReference type="Pfam" id="PF07811">
    <property type="entry name" value="TadE"/>
    <property type="match status" value="1"/>
</dbReference>
<gene>
    <name evidence="3" type="ORF">GCM10011335_05310</name>
</gene>
<feature type="domain" description="TadE-like" evidence="2">
    <location>
        <begin position="21"/>
        <end position="59"/>
    </location>
</feature>
<dbReference type="RefSeq" id="WP_188848989.1">
    <property type="nucleotide sequence ID" value="NZ_BMJJ01000001.1"/>
</dbReference>
<dbReference type="EMBL" id="BMJJ01000001">
    <property type="protein sequence ID" value="GGD05341.1"/>
    <property type="molecule type" value="Genomic_DNA"/>
</dbReference>
<reference evidence="3" key="1">
    <citation type="journal article" date="2014" name="Int. J. Syst. Evol. Microbiol.">
        <title>Complete genome sequence of Corynebacterium casei LMG S-19264T (=DSM 44701T), isolated from a smear-ripened cheese.</title>
        <authorList>
            <consortium name="US DOE Joint Genome Institute (JGI-PGF)"/>
            <person name="Walter F."/>
            <person name="Albersmeier A."/>
            <person name="Kalinowski J."/>
            <person name="Ruckert C."/>
        </authorList>
    </citation>
    <scope>NUCLEOTIDE SEQUENCE</scope>
    <source>
        <strain evidence="3">CGMCC 1.15493</strain>
    </source>
</reference>
<keyword evidence="4" id="KW-1185">Reference proteome</keyword>
<keyword evidence="1" id="KW-0472">Membrane</keyword>
<comment type="caution">
    <text evidence="3">The sequence shown here is derived from an EMBL/GenBank/DDBJ whole genome shotgun (WGS) entry which is preliminary data.</text>
</comment>
<evidence type="ECO:0000313" key="4">
    <source>
        <dbReference type="Proteomes" id="UP000613160"/>
    </source>
</evidence>
<evidence type="ECO:0000259" key="2">
    <source>
        <dbReference type="Pfam" id="PF07811"/>
    </source>
</evidence>
<evidence type="ECO:0000256" key="1">
    <source>
        <dbReference type="SAM" id="Phobius"/>
    </source>
</evidence>
<dbReference type="AlphaFoldDB" id="A0A916XT16"/>